<dbReference type="GO" id="GO:0015937">
    <property type="term" value="P:coenzyme A biosynthetic process"/>
    <property type="evidence" value="ECO:0007669"/>
    <property type="project" value="TreeGrafter"/>
</dbReference>
<evidence type="ECO:0000313" key="2">
    <source>
        <dbReference type="EMBL" id="AYG03894.1"/>
    </source>
</evidence>
<dbReference type="GO" id="GO:0010181">
    <property type="term" value="F:FMN binding"/>
    <property type="evidence" value="ECO:0007669"/>
    <property type="project" value="TreeGrafter"/>
</dbReference>
<feature type="domain" description="Flavoprotein" evidence="1">
    <location>
        <begin position="14"/>
        <end position="141"/>
    </location>
</feature>
<dbReference type="Gene3D" id="3.40.50.1950">
    <property type="entry name" value="Flavin prenyltransferase-like"/>
    <property type="match status" value="1"/>
</dbReference>
<dbReference type="PANTHER" id="PTHR14359:SF6">
    <property type="entry name" value="PHOSPHOPANTOTHENOYLCYSTEINE DECARBOXYLASE"/>
    <property type="match status" value="1"/>
</dbReference>
<dbReference type="SUPFAM" id="SSF52507">
    <property type="entry name" value="Homo-oligomeric flavin-containing Cys decarboxylases, HFCD"/>
    <property type="match status" value="1"/>
</dbReference>
<evidence type="ECO:0000259" key="1">
    <source>
        <dbReference type="Pfam" id="PF02441"/>
    </source>
</evidence>
<protein>
    <submittedName>
        <fullName evidence="2">Flavoprotein</fullName>
    </submittedName>
</protein>
<gene>
    <name evidence="2" type="ORF">D7I44_10340</name>
</gene>
<dbReference type="EMBL" id="CP032624">
    <property type="protein sequence ID" value="AYG03894.1"/>
    <property type="molecule type" value="Genomic_DNA"/>
</dbReference>
<sequence>MTDSSPVVAVVGCAAGGLEELRPKLVQPLLAKGYRVAVTLTPVAGAWFRESGEAERIADITGLPVRSNPRLPTDASPHPTSDVVVVAPATANTVAKLALGIADNQALTAVNESMGVVPVIVFPRVNAAHARHPAWQGHLAALRGGGVHLVYGDEVWPLHEPRTRPGRELPWGSILVAVDRALAAVR</sequence>
<dbReference type="AlphaFoldDB" id="A0A387BPB7"/>
<dbReference type="KEGG" id="gry:D7I44_10340"/>
<dbReference type="RefSeq" id="WP_120789426.1">
    <property type="nucleotide sequence ID" value="NZ_CP032624.1"/>
</dbReference>
<dbReference type="GO" id="GO:0004633">
    <property type="term" value="F:phosphopantothenoylcysteine decarboxylase activity"/>
    <property type="evidence" value="ECO:0007669"/>
    <property type="project" value="TreeGrafter"/>
</dbReference>
<dbReference type="Pfam" id="PF02441">
    <property type="entry name" value="Flavoprotein"/>
    <property type="match status" value="1"/>
</dbReference>
<keyword evidence="3" id="KW-1185">Reference proteome</keyword>
<organism evidence="2 3">
    <name type="scientific">Gryllotalpicola protaetiae</name>
    <dbReference type="NCBI Taxonomy" id="2419771"/>
    <lineage>
        <taxon>Bacteria</taxon>
        <taxon>Bacillati</taxon>
        <taxon>Actinomycetota</taxon>
        <taxon>Actinomycetes</taxon>
        <taxon>Micrococcales</taxon>
        <taxon>Microbacteriaceae</taxon>
        <taxon>Gryllotalpicola</taxon>
    </lineage>
</organism>
<dbReference type="GO" id="GO:0071513">
    <property type="term" value="C:phosphopantothenoylcysteine decarboxylase complex"/>
    <property type="evidence" value="ECO:0007669"/>
    <property type="project" value="TreeGrafter"/>
</dbReference>
<proteinExistence type="predicted"/>
<dbReference type="Proteomes" id="UP000275069">
    <property type="component" value="Chromosome"/>
</dbReference>
<reference evidence="2 3" key="1">
    <citation type="submission" date="2018-09" db="EMBL/GenBank/DDBJ databases">
        <title>Genome sequencing of strain 2DFW10M-5.</title>
        <authorList>
            <person name="Heo J."/>
            <person name="Kim S.-J."/>
            <person name="Kwon S.-W."/>
        </authorList>
    </citation>
    <scope>NUCLEOTIDE SEQUENCE [LARGE SCALE GENOMIC DNA]</scope>
    <source>
        <strain evidence="2 3">2DFW10M-5</strain>
    </source>
</reference>
<evidence type="ECO:0000313" key="3">
    <source>
        <dbReference type="Proteomes" id="UP000275069"/>
    </source>
</evidence>
<dbReference type="InterPro" id="IPR003382">
    <property type="entry name" value="Flavoprotein"/>
</dbReference>
<name>A0A387BPB7_9MICO</name>
<accession>A0A387BPB7</accession>
<dbReference type="OrthoDB" id="161343at2"/>
<dbReference type="InterPro" id="IPR036551">
    <property type="entry name" value="Flavin_trans-like"/>
</dbReference>
<dbReference type="PANTHER" id="PTHR14359">
    <property type="entry name" value="HOMO-OLIGOMERIC FLAVIN CONTAINING CYS DECARBOXYLASE FAMILY"/>
    <property type="match status" value="1"/>
</dbReference>